<protein>
    <submittedName>
        <fullName evidence="7">Major facilitator superfamily domain-containing protein</fullName>
    </submittedName>
</protein>
<comment type="caution">
    <text evidence="7">The sequence shown here is derived from an EMBL/GenBank/DDBJ whole genome shotgun (WGS) entry which is preliminary data.</text>
</comment>
<proteinExistence type="predicted"/>
<evidence type="ECO:0000256" key="4">
    <source>
        <dbReference type="ARBA" id="ARBA00022989"/>
    </source>
</evidence>
<evidence type="ECO:0000313" key="8">
    <source>
        <dbReference type="Proteomes" id="UP000481861"/>
    </source>
</evidence>
<keyword evidence="4 6" id="KW-1133">Transmembrane helix</keyword>
<feature type="transmembrane region" description="Helical" evidence="6">
    <location>
        <begin position="87"/>
        <end position="105"/>
    </location>
</feature>
<dbReference type="PANTHER" id="PTHR43791">
    <property type="entry name" value="PERMEASE-RELATED"/>
    <property type="match status" value="1"/>
</dbReference>
<feature type="transmembrane region" description="Helical" evidence="6">
    <location>
        <begin position="238"/>
        <end position="257"/>
    </location>
</feature>
<keyword evidence="2" id="KW-0813">Transport</keyword>
<sequence>MAETAKKPLDVAIPEAGKFGFQGDDVAIALHQYSPGSALEKTTLRKVDLYQIPMLWIMCVMAYVDRSNIGNANAAGMSDDIGLSDNNYSLLMSLFFVGYLIWEVPSNMILYRISPSWYLSCLMAVWCAICCAMSKVRNDRDMIVARFFSGMVEAGFFPGVLSNEIGKRFSLFYTAICFAGAASGLVAGAVITGLEGKNGMQGLRIYVFIVMYIAQNSATSITYFVPTVLKSMGYKGTAVQWMTIPIWAVGTAVLLVLPHTSDKYRERRWHIVGSLTVAWISAIIGLTVEGHDKLRYAFMCLYIGGLYPTAPLILSWASETLALPAEKRAVSIAVINSIGVCSAIYSSYFWPSADAPRYTMDFACVVSFIGISIITAALAPVIFRVLPKYTTRAGRELYAENELERERDARQI</sequence>
<keyword evidence="8" id="KW-1185">Reference proteome</keyword>
<gene>
    <name evidence="7" type="ORF">BDV95DRAFT_618523</name>
</gene>
<feature type="transmembrane region" description="Helical" evidence="6">
    <location>
        <begin position="362"/>
        <end position="386"/>
    </location>
</feature>
<dbReference type="FunFam" id="1.20.1250.20:FF:000013">
    <property type="entry name" value="MFS general substrate transporter"/>
    <property type="match status" value="1"/>
</dbReference>
<keyword evidence="3 6" id="KW-0812">Transmembrane</keyword>
<evidence type="ECO:0000256" key="5">
    <source>
        <dbReference type="ARBA" id="ARBA00023136"/>
    </source>
</evidence>
<dbReference type="Proteomes" id="UP000481861">
    <property type="component" value="Unassembled WGS sequence"/>
</dbReference>
<dbReference type="EMBL" id="JAADJZ010000010">
    <property type="protein sequence ID" value="KAF2871917.1"/>
    <property type="molecule type" value="Genomic_DNA"/>
</dbReference>
<feature type="transmembrane region" description="Helical" evidence="6">
    <location>
        <begin position="206"/>
        <end position="226"/>
    </location>
</feature>
<accession>A0A7C8I6D5</accession>
<feature type="transmembrane region" description="Helical" evidence="6">
    <location>
        <begin position="117"/>
        <end position="136"/>
    </location>
</feature>
<dbReference type="SUPFAM" id="SSF103473">
    <property type="entry name" value="MFS general substrate transporter"/>
    <property type="match status" value="1"/>
</dbReference>
<dbReference type="PANTHER" id="PTHR43791:SF38">
    <property type="entry name" value="MAJOR FACILITATOR SUPERFAMILY (MFS) PROFILE DOMAIN-CONTAINING PROTEIN"/>
    <property type="match status" value="1"/>
</dbReference>
<feature type="transmembrane region" description="Helical" evidence="6">
    <location>
        <begin position="294"/>
        <end position="317"/>
    </location>
</feature>
<evidence type="ECO:0000256" key="6">
    <source>
        <dbReference type="SAM" id="Phobius"/>
    </source>
</evidence>
<feature type="transmembrane region" description="Helical" evidence="6">
    <location>
        <begin position="269"/>
        <end position="288"/>
    </location>
</feature>
<reference evidence="7 8" key="1">
    <citation type="submission" date="2020-01" db="EMBL/GenBank/DDBJ databases">
        <authorList>
            <consortium name="DOE Joint Genome Institute"/>
            <person name="Haridas S."/>
            <person name="Albert R."/>
            <person name="Binder M."/>
            <person name="Bloem J."/>
            <person name="Labutti K."/>
            <person name="Salamov A."/>
            <person name="Andreopoulos B."/>
            <person name="Baker S.E."/>
            <person name="Barry K."/>
            <person name="Bills G."/>
            <person name="Bluhm B.H."/>
            <person name="Cannon C."/>
            <person name="Castanera R."/>
            <person name="Culley D.E."/>
            <person name="Daum C."/>
            <person name="Ezra D."/>
            <person name="Gonzalez J.B."/>
            <person name="Henrissat B."/>
            <person name="Kuo A."/>
            <person name="Liang C."/>
            <person name="Lipzen A."/>
            <person name="Lutzoni F."/>
            <person name="Magnuson J."/>
            <person name="Mondo S."/>
            <person name="Nolan M."/>
            <person name="Ohm R."/>
            <person name="Pangilinan J."/>
            <person name="Park H.-J.H."/>
            <person name="Ramirez L."/>
            <person name="Alfaro M."/>
            <person name="Sun H."/>
            <person name="Tritt A."/>
            <person name="Yoshinaga Y."/>
            <person name="Zwiers L.-H.L."/>
            <person name="Turgeon B.G."/>
            <person name="Goodwin S.B."/>
            <person name="Spatafora J.W."/>
            <person name="Crous P.W."/>
            <person name="Grigoriev I.V."/>
        </authorList>
    </citation>
    <scope>NUCLEOTIDE SEQUENCE [LARGE SCALE GENOMIC DNA]</scope>
    <source>
        <strain evidence="7 8">CBS 611.86</strain>
    </source>
</reference>
<feature type="transmembrane region" description="Helical" evidence="6">
    <location>
        <begin position="143"/>
        <end position="161"/>
    </location>
</feature>
<name>A0A7C8I6D5_9PLEO</name>
<evidence type="ECO:0000256" key="1">
    <source>
        <dbReference type="ARBA" id="ARBA00004141"/>
    </source>
</evidence>
<dbReference type="AlphaFoldDB" id="A0A7C8I6D5"/>
<evidence type="ECO:0000313" key="7">
    <source>
        <dbReference type="EMBL" id="KAF2871917.1"/>
    </source>
</evidence>
<dbReference type="InterPro" id="IPR011701">
    <property type="entry name" value="MFS"/>
</dbReference>
<dbReference type="Gene3D" id="1.20.1250.20">
    <property type="entry name" value="MFS general substrate transporter like domains"/>
    <property type="match status" value="2"/>
</dbReference>
<dbReference type="InterPro" id="IPR036259">
    <property type="entry name" value="MFS_trans_sf"/>
</dbReference>
<dbReference type="GO" id="GO:0022857">
    <property type="term" value="F:transmembrane transporter activity"/>
    <property type="evidence" value="ECO:0007669"/>
    <property type="project" value="InterPro"/>
</dbReference>
<dbReference type="OrthoDB" id="2962993at2759"/>
<dbReference type="GO" id="GO:0016020">
    <property type="term" value="C:membrane"/>
    <property type="evidence" value="ECO:0007669"/>
    <property type="project" value="UniProtKB-SubCell"/>
</dbReference>
<evidence type="ECO:0000256" key="2">
    <source>
        <dbReference type="ARBA" id="ARBA00022448"/>
    </source>
</evidence>
<keyword evidence="5 6" id="KW-0472">Membrane</keyword>
<feature type="transmembrane region" description="Helical" evidence="6">
    <location>
        <begin position="329"/>
        <end position="350"/>
    </location>
</feature>
<evidence type="ECO:0000256" key="3">
    <source>
        <dbReference type="ARBA" id="ARBA00022692"/>
    </source>
</evidence>
<feature type="transmembrane region" description="Helical" evidence="6">
    <location>
        <begin position="173"/>
        <end position="194"/>
    </location>
</feature>
<dbReference type="Pfam" id="PF07690">
    <property type="entry name" value="MFS_1"/>
    <property type="match status" value="1"/>
</dbReference>
<organism evidence="7 8">
    <name type="scientific">Massariosphaeria phaeospora</name>
    <dbReference type="NCBI Taxonomy" id="100035"/>
    <lineage>
        <taxon>Eukaryota</taxon>
        <taxon>Fungi</taxon>
        <taxon>Dikarya</taxon>
        <taxon>Ascomycota</taxon>
        <taxon>Pezizomycotina</taxon>
        <taxon>Dothideomycetes</taxon>
        <taxon>Pleosporomycetidae</taxon>
        <taxon>Pleosporales</taxon>
        <taxon>Pleosporales incertae sedis</taxon>
        <taxon>Massariosphaeria</taxon>
    </lineage>
</organism>
<comment type="subcellular location">
    <subcellularLocation>
        <location evidence="1">Membrane</location>
        <topology evidence="1">Multi-pass membrane protein</topology>
    </subcellularLocation>
</comment>